<proteinExistence type="predicted"/>
<sequence length="150" mass="17655">SGFCDHTTRFFHIRRFSLENPHTRFEQVLLRRDLIPVDQALSWDRNFKRKQRFPAVLQLERAQLSDNFSKLDEFLASIDNRIEMDLLRWPFWHCGYSQFARALGIMNLALFASPQVNGNGVIEVLPPISLLDPSGWVKRLVFPRQYTRPP</sequence>
<dbReference type="AlphaFoldDB" id="A0A0B7KQT7"/>
<organism evidence="1">
    <name type="scientific">Bionectria ochroleuca</name>
    <name type="common">Gliocladium roseum</name>
    <dbReference type="NCBI Taxonomy" id="29856"/>
    <lineage>
        <taxon>Eukaryota</taxon>
        <taxon>Fungi</taxon>
        <taxon>Dikarya</taxon>
        <taxon>Ascomycota</taxon>
        <taxon>Pezizomycotina</taxon>
        <taxon>Sordariomycetes</taxon>
        <taxon>Hypocreomycetidae</taxon>
        <taxon>Hypocreales</taxon>
        <taxon>Bionectriaceae</taxon>
        <taxon>Clonostachys</taxon>
    </lineage>
</organism>
<gene>
    <name evidence="1" type="ORF">BN869_000013244_1</name>
</gene>
<reference evidence="1" key="1">
    <citation type="submission" date="2015-01" db="EMBL/GenBank/DDBJ databases">
        <authorList>
            <person name="Durling Mikael"/>
        </authorList>
    </citation>
    <scope>NUCLEOTIDE SEQUENCE</scope>
</reference>
<name>A0A0B7KQT7_BIOOC</name>
<dbReference type="EMBL" id="CDPU01000090">
    <property type="protein sequence ID" value="CEO57186.1"/>
    <property type="molecule type" value="Genomic_DNA"/>
</dbReference>
<feature type="non-terminal residue" evidence="1">
    <location>
        <position position="1"/>
    </location>
</feature>
<protein>
    <submittedName>
        <fullName evidence="1">Uncharacterized protein</fullName>
    </submittedName>
</protein>
<evidence type="ECO:0000313" key="1">
    <source>
        <dbReference type="EMBL" id="CEO57186.1"/>
    </source>
</evidence>
<feature type="non-terminal residue" evidence="1">
    <location>
        <position position="150"/>
    </location>
</feature>
<accession>A0A0B7KQT7</accession>